<dbReference type="InterPro" id="IPR001245">
    <property type="entry name" value="Ser-Thr/Tyr_kinase_cat_dom"/>
</dbReference>
<dbReference type="GO" id="GO:0005886">
    <property type="term" value="C:plasma membrane"/>
    <property type="evidence" value="ECO:0007669"/>
    <property type="project" value="TreeGrafter"/>
</dbReference>
<dbReference type="Proteomes" id="UP000708208">
    <property type="component" value="Unassembled WGS sequence"/>
</dbReference>
<dbReference type="OrthoDB" id="535945at2759"/>
<dbReference type="FunFam" id="1.10.510.10:FF:001927">
    <property type="entry name" value="Receptor protein-tyrosine kinase"/>
    <property type="match status" value="1"/>
</dbReference>
<dbReference type="GO" id="GO:0004714">
    <property type="term" value="F:transmembrane receptor protein tyrosine kinase activity"/>
    <property type="evidence" value="ECO:0007669"/>
    <property type="project" value="TreeGrafter"/>
</dbReference>
<dbReference type="GO" id="GO:0005524">
    <property type="term" value="F:ATP binding"/>
    <property type="evidence" value="ECO:0007669"/>
    <property type="project" value="InterPro"/>
</dbReference>
<proteinExistence type="predicted"/>
<accession>A0A8J2JZ97</accession>
<dbReference type="GO" id="GO:0043235">
    <property type="term" value="C:receptor complex"/>
    <property type="evidence" value="ECO:0007669"/>
    <property type="project" value="TreeGrafter"/>
</dbReference>
<dbReference type="SMART" id="SM00219">
    <property type="entry name" value="TyrKc"/>
    <property type="match status" value="1"/>
</dbReference>
<dbReference type="GO" id="GO:0007169">
    <property type="term" value="P:cell surface receptor protein tyrosine kinase signaling pathway"/>
    <property type="evidence" value="ECO:0007669"/>
    <property type="project" value="TreeGrafter"/>
</dbReference>
<dbReference type="InterPro" id="IPR020635">
    <property type="entry name" value="Tyr_kinase_cat_dom"/>
</dbReference>
<feature type="domain" description="Protein kinase" evidence="1">
    <location>
        <begin position="1"/>
        <end position="119"/>
    </location>
</feature>
<dbReference type="PANTHER" id="PTHR24416">
    <property type="entry name" value="TYROSINE-PROTEIN KINASE RECEPTOR"/>
    <property type="match status" value="1"/>
</dbReference>
<evidence type="ECO:0000313" key="3">
    <source>
        <dbReference type="Proteomes" id="UP000708208"/>
    </source>
</evidence>
<dbReference type="InterPro" id="IPR050122">
    <property type="entry name" value="RTK"/>
</dbReference>
<dbReference type="PANTHER" id="PTHR24416:SF611">
    <property type="entry name" value="TYROSINE-PROTEIN KINASE TRANSMEMBRANE RECEPTOR ROR"/>
    <property type="match status" value="1"/>
</dbReference>
<dbReference type="InterPro" id="IPR000719">
    <property type="entry name" value="Prot_kinase_dom"/>
</dbReference>
<dbReference type="AlphaFoldDB" id="A0A8J2JZ97"/>
<evidence type="ECO:0000259" key="1">
    <source>
        <dbReference type="PROSITE" id="PS50011"/>
    </source>
</evidence>
<keyword evidence="3" id="KW-1185">Reference proteome</keyword>
<dbReference type="Pfam" id="PF07714">
    <property type="entry name" value="PK_Tyr_Ser-Thr"/>
    <property type="match status" value="1"/>
</dbReference>
<reference evidence="2" key="1">
    <citation type="submission" date="2021-06" db="EMBL/GenBank/DDBJ databases">
        <authorList>
            <person name="Hodson N. C."/>
            <person name="Mongue J. A."/>
            <person name="Jaron S. K."/>
        </authorList>
    </citation>
    <scope>NUCLEOTIDE SEQUENCE</scope>
</reference>
<protein>
    <recommendedName>
        <fullName evidence="1">Protein kinase domain-containing protein</fullName>
    </recommendedName>
</protein>
<evidence type="ECO:0000313" key="2">
    <source>
        <dbReference type="EMBL" id="CAG7726658.1"/>
    </source>
</evidence>
<dbReference type="PROSITE" id="PS50011">
    <property type="entry name" value="PROTEIN_KINASE_DOM"/>
    <property type="match status" value="1"/>
</dbReference>
<dbReference type="EMBL" id="CAJVCH010138477">
    <property type="protein sequence ID" value="CAG7726658.1"/>
    <property type="molecule type" value="Genomic_DNA"/>
</dbReference>
<sequence>MYSWSAQIASGMAYLSEKKERVPWRWLSLESMKNAIFSCQSDIWSYGVTIWEIFSLARTPYPSSYWGVAFITQIENGMRLPRPDYASQQLYDMIMMECWNSDPVRRPSFDIIEDLLKTLCSSVEGSSSYVSTNTLLVNSQTPQTSTGCTPDSSDFDEYHGLVDIVELPHSYIQVLQGPEGSTTPSPFSTSWPWLNSTLGA</sequence>
<organism evidence="2 3">
    <name type="scientific">Allacma fusca</name>
    <dbReference type="NCBI Taxonomy" id="39272"/>
    <lineage>
        <taxon>Eukaryota</taxon>
        <taxon>Metazoa</taxon>
        <taxon>Ecdysozoa</taxon>
        <taxon>Arthropoda</taxon>
        <taxon>Hexapoda</taxon>
        <taxon>Collembola</taxon>
        <taxon>Symphypleona</taxon>
        <taxon>Sminthuridae</taxon>
        <taxon>Allacma</taxon>
    </lineage>
</organism>
<gene>
    <name evidence="2" type="ORF">AFUS01_LOCUS15556</name>
</gene>
<comment type="caution">
    <text evidence="2">The sequence shown here is derived from an EMBL/GenBank/DDBJ whole genome shotgun (WGS) entry which is preliminary data.</text>
</comment>
<name>A0A8J2JZ97_9HEXA</name>